<evidence type="ECO:0000256" key="2">
    <source>
        <dbReference type="ARBA" id="ARBA00023295"/>
    </source>
</evidence>
<accession>A0A6C2U4M8</accession>
<keyword evidence="5" id="KW-1185">Reference proteome</keyword>
<proteinExistence type="predicted"/>
<keyword evidence="2" id="KW-0326">Glycosidase</keyword>
<organism evidence="4 5">
    <name type="scientific">Pontiella desulfatans</name>
    <dbReference type="NCBI Taxonomy" id="2750659"/>
    <lineage>
        <taxon>Bacteria</taxon>
        <taxon>Pseudomonadati</taxon>
        <taxon>Kiritimatiellota</taxon>
        <taxon>Kiritimatiellia</taxon>
        <taxon>Kiritimatiellales</taxon>
        <taxon>Pontiellaceae</taxon>
        <taxon>Pontiella</taxon>
    </lineage>
</organism>
<dbReference type="InterPro" id="IPR013529">
    <property type="entry name" value="Glyco_hydro_42_N"/>
</dbReference>
<dbReference type="Gene3D" id="3.20.20.80">
    <property type="entry name" value="Glycosidases"/>
    <property type="match status" value="1"/>
</dbReference>
<protein>
    <recommendedName>
        <fullName evidence="3">Glycoside hydrolase family 42 N-terminal domain-containing protein</fullName>
    </recommendedName>
</protein>
<evidence type="ECO:0000313" key="4">
    <source>
        <dbReference type="EMBL" id="VGO14855.1"/>
    </source>
</evidence>
<evidence type="ECO:0000259" key="3">
    <source>
        <dbReference type="Pfam" id="PF02449"/>
    </source>
</evidence>
<dbReference type="GO" id="GO:0009341">
    <property type="term" value="C:beta-galactosidase complex"/>
    <property type="evidence" value="ECO:0007669"/>
    <property type="project" value="InterPro"/>
</dbReference>
<feature type="domain" description="Glycoside hydrolase family 42 N-terminal" evidence="3">
    <location>
        <begin position="153"/>
        <end position="259"/>
    </location>
</feature>
<dbReference type="SUPFAM" id="SSF51445">
    <property type="entry name" value="(Trans)glycosidases"/>
    <property type="match status" value="1"/>
</dbReference>
<dbReference type="Proteomes" id="UP000366872">
    <property type="component" value="Unassembled WGS sequence"/>
</dbReference>
<dbReference type="InterPro" id="IPR017853">
    <property type="entry name" value="GH"/>
</dbReference>
<dbReference type="AlphaFoldDB" id="A0A6C2U4M8"/>
<evidence type="ECO:0000313" key="5">
    <source>
        <dbReference type="Proteomes" id="UP000366872"/>
    </source>
</evidence>
<dbReference type="GO" id="GO:0004565">
    <property type="term" value="F:beta-galactosidase activity"/>
    <property type="evidence" value="ECO:0007669"/>
    <property type="project" value="InterPro"/>
</dbReference>
<reference evidence="4 5" key="1">
    <citation type="submission" date="2019-04" db="EMBL/GenBank/DDBJ databases">
        <authorList>
            <person name="Van Vliet M D."/>
        </authorList>
    </citation>
    <scope>NUCLEOTIDE SEQUENCE [LARGE SCALE GENOMIC DNA]</scope>
    <source>
        <strain evidence="4 5">F1</strain>
    </source>
</reference>
<gene>
    <name evidence="4" type="ORF">PDESU_03425</name>
</gene>
<sequence length="629" mass="71163">MLVWASAVQASLEPGAKAVRQNAESLGLNRDRFVRGEVVEVKPSRSGMLCLTGWSHPKLDAKTIARLATETEFGTFRKVRKGDRVGFKTAGLRPGVYNVSLIDGSEIKAAKEIVIAYPENYVFKLNDPLLHGIKNAWNGHPKAQEYDKHYSVVTVQSQIGWAELQPERDRFDFSKLDTLLAWSAYTQKPAIFKFNAPAPEWIFDYVAHVGGKSPLDDQGRGGGTSRREKAKAPQFWSPAYKQFYHEMIQALAAHVAASPHRKWFLGLRVQPNAFNEEAWHYRFNGQEMQIAGISPDRGTWIPPRNGDPIYPPLLEADNYKEAKQYFRDVIGFYQEAFHPLGIYCFLRPYLEVDQDLNLNLSGYYANAYTVCMGTDAAASRPKPISPRAQVYKKYTRELKKGAFHEDTYASFNGDGWNAKHGKKMNYNVSPRSPEKEIYWRQFLKLYEGVTMSAWGGTELFRLDIPAYQAALDVFMKYAGGEMDPAKTEHAWMVFAGYCDWSGKNIQLRNVGYWLTEDDSSKTETVVDASDDHRAFMLGSIREKETTLSVASEFRQSHMGKSAKVSIEWLAEPGDAWEVFADGKRVGGARGTHNGFQIDEFELRALPSRIAIRKQRGNAKFHRVEVGLDG</sequence>
<keyword evidence="1" id="KW-0378">Hydrolase</keyword>
<name>A0A6C2U4M8_PONDE</name>
<dbReference type="GO" id="GO:0005975">
    <property type="term" value="P:carbohydrate metabolic process"/>
    <property type="evidence" value="ECO:0007669"/>
    <property type="project" value="InterPro"/>
</dbReference>
<dbReference type="Pfam" id="PF02449">
    <property type="entry name" value="Glyco_hydro_42"/>
    <property type="match status" value="1"/>
</dbReference>
<dbReference type="EMBL" id="CAAHFG010000002">
    <property type="protein sequence ID" value="VGO14855.1"/>
    <property type="molecule type" value="Genomic_DNA"/>
</dbReference>
<evidence type="ECO:0000256" key="1">
    <source>
        <dbReference type="ARBA" id="ARBA00022801"/>
    </source>
</evidence>